<dbReference type="InterPro" id="IPR000772">
    <property type="entry name" value="Ricin_B_lectin"/>
</dbReference>
<dbReference type="SUPFAM" id="SSF69318">
    <property type="entry name" value="Integrin alpha N-terminal domain"/>
    <property type="match status" value="1"/>
</dbReference>
<feature type="domain" description="Ricin B lectin" evidence="3">
    <location>
        <begin position="1177"/>
        <end position="1312"/>
    </location>
</feature>
<dbReference type="CDD" id="cd00161">
    <property type="entry name" value="beta-trefoil_Ricin-like"/>
    <property type="match status" value="3"/>
</dbReference>
<dbReference type="EMBL" id="SMKA01000062">
    <property type="protein sequence ID" value="TDC29284.1"/>
    <property type="molecule type" value="Genomic_DNA"/>
</dbReference>
<dbReference type="SMART" id="SM00458">
    <property type="entry name" value="RICIN"/>
    <property type="match status" value="2"/>
</dbReference>
<sequence>MSRLLAGLTAGLLVVSTAVVAGPGAAVSAAPAPAQAQRVELTHLRSETRQVFQEPSGLHTLEQFASPVRARKGSDWVPIDTSLKVHPDGSVRPGAIVTELRLSGGGDGQLVALGKEDKQVRMGWKGRLPRPVLAGDTATYPEVLPGVDLKVRVEAAGFQHLLVVKDREAAKNPALKKLRFPVSGTGLKVVTKPDGMTVATDSAGKTLFTAAKAVMWETAAAPKSPEAEPMARSASIPTTQSANELVIEPDQAMLSSAATRYPVTIDPSWSVNNYLWTHVMKESDGTSYWVEDRQDGAKVGRAWGEAVTYRSLVQFETGPFLGSRVIGSRFEMSLHHSPTGSPTPAQLWRTRTIDRSQPVTWANMASHWYQHLATAHGNSWGSQPDMLMGWTDPRLTSHLQTVADNRSPTVTFGIKAETESAAAQDQWKKFHGGSAKLVVSYNNAPYAPERVNFSRPRPCGTAAAPTVVSWPLSGYSFSAKATDKDGDNVVTRLSIHRASDNGLEYEVDSANTTSGSAFAWPAIPREEFADGQTYYFVAKSNDNVDNDGIDFGAPTTPCYFTVDAKKPGPAELTSTDFPDGEANLSTRTVGTVTLKPATGDTDVAEYLYGFKPERIVSRIKAGPDGTVKLPVSVWQTASGTVPARMLYVKAVDAANNVSDDPTVWQLSANKVTQLPAKRRGDVNGDGRADLSMVLDQGEGRTAIWNVVSNPGGGMHTGQMAWDSGTSGGFAMYRTRPVRGDFDGDGRTDAVLVREEAGRRIGLYRGLSDGERYDFASAPFWHSGPNGWPLSTARIVAGDVNADGKDDIVAQLNVSGTSWRTLTFLGPTLTNPVEWLSTPGPWSASAPLLADVDGDDKADLVDMQNLGSCRTVTRYFKSSGTAFNASPVTLLDSNSYCWERSKPQVGDVDGDGKDDIVALYENSSTDTALKVFRSTGTALVLTEWWRDTTSFDPARTAVTTGDITGDGKDDVGLFYSLDGGGREVFTLASTGTSFGTATSGWKEPRVGASTGPSFDIEERTYELINRNSSRCLDVWLASQTDAEKLVQHSCSGALNQRFRIKQIAGTDQYEMHTVHYQGLIGDGRPRCLDVDDRLLEDETMILQWPCVGTSNQQMRIEYLEGSSYDTVVRLRFAHSDKCASPSLGSTTENATIVQRTCTSEASQQWILRAGFNPTQPDGKYRVRAVHGGHALDVVDCRPDGDVRMWVWVAGSPCQRWEFRPIGDDVYKIVEPSTGEALDVIGCTGALNQQVGTVPESETGCQRWRVEPAVAGSWSITQEATGNSLDVAGCSPDKDARLITWRYWNGPCQRYLLDQP</sequence>
<keyword evidence="5" id="KW-1185">Reference proteome</keyword>
<evidence type="ECO:0000256" key="1">
    <source>
        <dbReference type="ARBA" id="ARBA00022729"/>
    </source>
</evidence>
<name>A0A4R4Q2S1_9ACTN</name>
<feature type="signal peptide" evidence="2">
    <location>
        <begin position="1"/>
        <end position="21"/>
    </location>
</feature>
<organism evidence="4 5">
    <name type="scientific">Kribbella albertanoniae</name>
    <dbReference type="NCBI Taxonomy" id="1266829"/>
    <lineage>
        <taxon>Bacteria</taxon>
        <taxon>Bacillati</taxon>
        <taxon>Actinomycetota</taxon>
        <taxon>Actinomycetes</taxon>
        <taxon>Propionibacteriales</taxon>
        <taxon>Kribbellaceae</taxon>
        <taxon>Kribbella</taxon>
    </lineage>
</organism>
<gene>
    <name evidence="4" type="ORF">E1261_16240</name>
</gene>
<dbReference type="Pfam" id="PF14200">
    <property type="entry name" value="RicinB_lectin_2"/>
    <property type="match status" value="3"/>
</dbReference>
<evidence type="ECO:0000313" key="5">
    <source>
        <dbReference type="Proteomes" id="UP000295075"/>
    </source>
</evidence>
<comment type="caution">
    <text evidence="4">The sequence shown here is derived from an EMBL/GenBank/DDBJ whole genome shotgun (WGS) entry which is preliminary data.</text>
</comment>
<reference evidence="4 5" key="1">
    <citation type="submission" date="2019-03" db="EMBL/GenBank/DDBJ databases">
        <title>Draft genome sequences of novel Actinobacteria.</title>
        <authorList>
            <person name="Sahin N."/>
            <person name="Ay H."/>
            <person name="Saygin H."/>
        </authorList>
    </citation>
    <scope>NUCLEOTIDE SEQUENCE [LARGE SCALE GENOMIC DNA]</scope>
    <source>
        <strain evidence="4 5">JCM 30547</strain>
    </source>
</reference>
<dbReference type="InterPro" id="IPR013517">
    <property type="entry name" value="FG-GAP"/>
</dbReference>
<dbReference type="PROSITE" id="PS50231">
    <property type="entry name" value="RICIN_B_LECTIN"/>
    <property type="match status" value="2"/>
</dbReference>
<dbReference type="Proteomes" id="UP000295075">
    <property type="component" value="Unassembled WGS sequence"/>
</dbReference>
<dbReference type="OrthoDB" id="324838at2"/>
<dbReference type="Gene3D" id="2.40.128.340">
    <property type="match status" value="2"/>
</dbReference>
<dbReference type="SUPFAM" id="SSF50370">
    <property type="entry name" value="Ricin B-like lectins"/>
    <property type="match status" value="2"/>
</dbReference>
<dbReference type="Pfam" id="PF13517">
    <property type="entry name" value="FG-GAP_3"/>
    <property type="match status" value="2"/>
</dbReference>
<feature type="domain" description="Ricin B lectin" evidence="3">
    <location>
        <begin position="1018"/>
        <end position="1167"/>
    </location>
</feature>
<dbReference type="Gene3D" id="2.80.10.50">
    <property type="match status" value="2"/>
</dbReference>
<dbReference type="InterPro" id="IPR028994">
    <property type="entry name" value="Integrin_alpha_N"/>
</dbReference>
<dbReference type="RefSeq" id="WP_132407481.1">
    <property type="nucleotide sequence ID" value="NZ_SMKA01000062.1"/>
</dbReference>
<evidence type="ECO:0000259" key="3">
    <source>
        <dbReference type="SMART" id="SM00458"/>
    </source>
</evidence>
<protein>
    <recommendedName>
        <fullName evidence="3">Ricin B lectin domain-containing protein</fullName>
    </recommendedName>
</protein>
<proteinExistence type="predicted"/>
<evidence type="ECO:0000256" key="2">
    <source>
        <dbReference type="SAM" id="SignalP"/>
    </source>
</evidence>
<keyword evidence="1 2" id="KW-0732">Signal</keyword>
<feature type="chain" id="PRO_5039235888" description="Ricin B lectin domain-containing protein" evidence="2">
    <location>
        <begin position="22"/>
        <end position="1314"/>
    </location>
</feature>
<accession>A0A4R4Q2S1</accession>
<evidence type="ECO:0000313" key="4">
    <source>
        <dbReference type="EMBL" id="TDC29284.1"/>
    </source>
</evidence>
<dbReference type="InterPro" id="IPR035992">
    <property type="entry name" value="Ricin_B-like_lectins"/>
</dbReference>